<feature type="region of interest" description="Disordered" evidence="1">
    <location>
        <begin position="38"/>
        <end position="67"/>
    </location>
</feature>
<evidence type="ECO:0000313" key="2">
    <source>
        <dbReference type="EMBL" id="KKN76776.1"/>
    </source>
</evidence>
<protein>
    <submittedName>
        <fullName evidence="2">Uncharacterized protein</fullName>
    </submittedName>
</protein>
<evidence type="ECO:0000256" key="1">
    <source>
        <dbReference type="SAM" id="MobiDB-lite"/>
    </source>
</evidence>
<proteinExistence type="predicted"/>
<name>A0A0F9VTK0_9ZZZZ</name>
<dbReference type="AlphaFoldDB" id="A0A0F9VTK0"/>
<gene>
    <name evidence="2" type="ORF">LCGC14_0367470</name>
</gene>
<organism evidence="2">
    <name type="scientific">marine sediment metagenome</name>
    <dbReference type="NCBI Taxonomy" id="412755"/>
    <lineage>
        <taxon>unclassified sequences</taxon>
        <taxon>metagenomes</taxon>
        <taxon>ecological metagenomes</taxon>
    </lineage>
</organism>
<accession>A0A0F9VTK0</accession>
<reference evidence="2" key="1">
    <citation type="journal article" date="2015" name="Nature">
        <title>Complex archaea that bridge the gap between prokaryotes and eukaryotes.</title>
        <authorList>
            <person name="Spang A."/>
            <person name="Saw J.H."/>
            <person name="Jorgensen S.L."/>
            <person name="Zaremba-Niedzwiedzka K."/>
            <person name="Martijn J."/>
            <person name="Lind A.E."/>
            <person name="van Eijk R."/>
            <person name="Schleper C."/>
            <person name="Guy L."/>
            <person name="Ettema T.J."/>
        </authorList>
    </citation>
    <scope>NUCLEOTIDE SEQUENCE</scope>
</reference>
<comment type="caution">
    <text evidence="2">The sequence shown here is derived from an EMBL/GenBank/DDBJ whole genome shotgun (WGS) entry which is preliminary data.</text>
</comment>
<sequence>MFKIEILDIPDRELGPLIKGLLEILLPKGSHIEETWYEDAIEEAPPKKRQKKSKKGPRRSHQSLLESKLTMTGKLAKQKGSAVARGLLLFENCEVEGGIGDVSVQEFRAYLKTHRMQKPELLQKRMLRDGYIDYLK</sequence>
<feature type="compositionally biased region" description="Basic residues" evidence="1">
    <location>
        <begin position="47"/>
        <end position="61"/>
    </location>
</feature>
<dbReference type="EMBL" id="LAZR01000290">
    <property type="protein sequence ID" value="KKN76776.1"/>
    <property type="molecule type" value="Genomic_DNA"/>
</dbReference>